<evidence type="ECO:0000256" key="1">
    <source>
        <dbReference type="ARBA" id="ARBA00007698"/>
    </source>
</evidence>
<dbReference type="GO" id="GO:1990904">
    <property type="term" value="C:ribonucleoprotein complex"/>
    <property type="evidence" value="ECO:0007669"/>
    <property type="project" value="UniProtKB-KW"/>
</dbReference>
<dbReference type="PROSITE" id="PS00937">
    <property type="entry name" value="RIBOSOMAL_L20"/>
    <property type="match status" value="1"/>
</dbReference>
<dbReference type="CDD" id="cd07026">
    <property type="entry name" value="Ribosomal_L20"/>
    <property type="match status" value="1"/>
</dbReference>
<evidence type="ECO:0000256" key="6">
    <source>
        <dbReference type="ARBA" id="ARBA00035295"/>
    </source>
</evidence>
<dbReference type="SUPFAM" id="SSF74731">
    <property type="entry name" value="Ribosomal protein L20"/>
    <property type="match status" value="1"/>
</dbReference>
<dbReference type="GO" id="GO:0005840">
    <property type="term" value="C:ribosome"/>
    <property type="evidence" value="ECO:0007669"/>
    <property type="project" value="UniProtKB-KW"/>
</dbReference>
<protein>
    <recommendedName>
        <fullName evidence="6">Large ribosomal subunit protein bL20c</fullName>
    </recommendedName>
</protein>
<dbReference type="InterPro" id="IPR005813">
    <property type="entry name" value="Ribosomal_bL20"/>
</dbReference>
<keyword evidence="2" id="KW-0699">rRNA-binding</keyword>
<keyword evidence="8" id="KW-0934">Plastid</keyword>
<dbReference type="InterPro" id="IPR049946">
    <property type="entry name" value="RIBOSOMAL_L20_CS"/>
</dbReference>
<dbReference type="PANTHER" id="PTHR10986">
    <property type="entry name" value="39S RIBOSOMAL PROTEIN L20"/>
    <property type="match status" value="1"/>
</dbReference>
<dbReference type="GO" id="GO:0003735">
    <property type="term" value="F:structural constituent of ribosome"/>
    <property type="evidence" value="ECO:0007669"/>
    <property type="project" value="InterPro"/>
</dbReference>
<dbReference type="GO" id="GO:0019843">
    <property type="term" value="F:rRNA binding"/>
    <property type="evidence" value="ECO:0007669"/>
    <property type="project" value="UniProtKB-KW"/>
</dbReference>
<evidence type="ECO:0000256" key="4">
    <source>
        <dbReference type="ARBA" id="ARBA00022980"/>
    </source>
</evidence>
<evidence type="ECO:0000256" key="7">
    <source>
        <dbReference type="RuleBase" id="RU000561"/>
    </source>
</evidence>
<dbReference type="EMBL" id="JN039300">
    <property type="protein sequence ID" value="AEJ72993.1"/>
    <property type="molecule type" value="Genomic_DNA"/>
</dbReference>
<dbReference type="Gene3D" id="1.10.1900.20">
    <property type="entry name" value="Ribosomal protein L20"/>
    <property type="match status" value="1"/>
</dbReference>
<evidence type="ECO:0000256" key="3">
    <source>
        <dbReference type="ARBA" id="ARBA00022884"/>
    </source>
</evidence>
<keyword evidence="4 7" id="KW-0689">Ribosomal protein</keyword>
<accession>G1E7A4</accession>
<name>G1E7A4_KARVE</name>
<sequence>MVRIKRSTIAINSRQIILQFVKGFKGSYSKLFRITKGQMMKALKYSYSGRKNCKQNFKKIWVCRINAYAHIERIFYKKLNMYMKISNYLLNRKILAQLLFLDPYILKRVILYLDKNILR</sequence>
<evidence type="ECO:0000256" key="5">
    <source>
        <dbReference type="ARBA" id="ARBA00023274"/>
    </source>
</evidence>
<dbReference type="GO" id="GO:0006412">
    <property type="term" value="P:translation"/>
    <property type="evidence" value="ECO:0007669"/>
    <property type="project" value="InterPro"/>
</dbReference>
<dbReference type="Gene3D" id="6.10.160.10">
    <property type="match status" value="1"/>
</dbReference>
<keyword evidence="8" id="KW-0150">Chloroplast</keyword>
<evidence type="ECO:0000256" key="2">
    <source>
        <dbReference type="ARBA" id="ARBA00022730"/>
    </source>
</evidence>
<dbReference type="InterPro" id="IPR035566">
    <property type="entry name" value="Ribosomal_protein_bL20_C"/>
</dbReference>
<keyword evidence="5 7" id="KW-0687">Ribonucleoprotein</keyword>
<dbReference type="PRINTS" id="PR00062">
    <property type="entry name" value="RIBOSOMALL20"/>
</dbReference>
<evidence type="ECO:0000313" key="8">
    <source>
        <dbReference type="EMBL" id="AEJ72993.1"/>
    </source>
</evidence>
<dbReference type="NCBIfam" id="TIGR01032">
    <property type="entry name" value="rplT_bact"/>
    <property type="match status" value="1"/>
</dbReference>
<geneLocation type="chloroplast" evidence="8"/>
<comment type="similarity">
    <text evidence="1 7">Belongs to the bacterial ribosomal protein bL20 family.</text>
</comment>
<gene>
    <name evidence="8" type="primary">rpl20</name>
</gene>
<dbReference type="Pfam" id="PF00453">
    <property type="entry name" value="Ribosomal_L20"/>
    <property type="match status" value="1"/>
</dbReference>
<organism evidence="8">
    <name type="scientific">Karlodinium veneficum</name>
    <name type="common">Dinoflagellate</name>
    <name type="synonym">Karlodinium micrum</name>
    <dbReference type="NCBI Taxonomy" id="407301"/>
    <lineage>
        <taxon>Eukaryota</taxon>
        <taxon>Sar</taxon>
        <taxon>Alveolata</taxon>
        <taxon>Dinophyceae</taxon>
        <taxon>Gymnodiniales</taxon>
        <taxon>Kareniaceae</taxon>
        <taxon>Karlodinium</taxon>
    </lineage>
</organism>
<dbReference type="AlphaFoldDB" id="G1E7A4"/>
<proteinExistence type="inferred from homology"/>
<keyword evidence="3" id="KW-0694">RNA-binding</keyword>
<reference evidence="8" key="1">
    <citation type="journal article" date="2011" name="PLoS ONE">
        <title>Genome evolution of a tertiary dinoflagellate plastid.</title>
        <authorList>
            <person name="Gabrielsen T.M."/>
            <person name="Minge M.A."/>
            <person name="Espelund M."/>
            <person name="Tooming-Klunderud A."/>
            <person name="Patil V."/>
            <person name="Nederbragt A.J."/>
            <person name="Otis C."/>
            <person name="Turmel M."/>
            <person name="Shalchian-Tabrizi K."/>
            <person name="Lemieux C."/>
            <person name="Jakobsen K.S."/>
        </authorList>
    </citation>
    <scope>NUCLEOTIDE SEQUENCE</scope>
</reference>